<dbReference type="EMBL" id="JAAXLA010000003">
    <property type="protein sequence ID" value="NMH96181.1"/>
    <property type="molecule type" value="Genomic_DNA"/>
</dbReference>
<organism evidence="1 2">
    <name type="scientific">Pseudonocardia acidicola</name>
    <dbReference type="NCBI Taxonomy" id="2724939"/>
    <lineage>
        <taxon>Bacteria</taxon>
        <taxon>Bacillati</taxon>
        <taxon>Actinomycetota</taxon>
        <taxon>Actinomycetes</taxon>
        <taxon>Pseudonocardiales</taxon>
        <taxon>Pseudonocardiaceae</taxon>
        <taxon>Pseudonocardia</taxon>
    </lineage>
</organism>
<dbReference type="InterPro" id="IPR004378">
    <property type="entry name" value="F420H2_quin_Rdtase"/>
</dbReference>
<dbReference type="NCBIfam" id="TIGR00026">
    <property type="entry name" value="hi_GC_TIGR00026"/>
    <property type="match status" value="1"/>
</dbReference>
<dbReference type="InterPro" id="IPR012349">
    <property type="entry name" value="Split_barrel_FMN-bd"/>
</dbReference>
<name>A0ABX1S734_9PSEU</name>
<dbReference type="Proteomes" id="UP000820669">
    <property type="component" value="Unassembled WGS sequence"/>
</dbReference>
<proteinExistence type="predicted"/>
<dbReference type="Gene3D" id="2.30.110.10">
    <property type="entry name" value="Electron Transport, Fmn-binding Protein, Chain A"/>
    <property type="match status" value="1"/>
</dbReference>
<evidence type="ECO:0000313" key="1">
    <source>
        <dbReference type="EMBL" id="NMH96181.1"/>
    </source>
</evidence>
<comment type="caution">
    <text evidence="1">The sequence shown here is derived from an EMBL/GenBank/DDBJ whole genome shotgun (WGS) entry which is preliminary data.</text>
</comment>
<gene>
    <name evidence="1" type="ORF">HF526_02415</name>
</gene>
<keyword evidence="2" id="KW-1185">Reference proteome</keyword>
<protein>
    <submittedName>
        <fullName evidence="1">Nitroreductase family deazaflavin-dependent oxidoreductase</fullName>
    </submittedName>
</protein>
<reference evidence="1 2" key="1">
    <citation type="submission" date="2020-04" db="EMBL/GenBank/DDBJ databases">
        <authorList>
            <person name="Klaysubun C."/>
            <person name="Duangmal K."/>
            <person name="Lipun K."/>
        </authorList>
    </citation>
    <scope>NUCLEOTIDE SEQUENCE [LARGE SCALE GENOMIC DNA]</scope>
    <source>
        <strain evidence="1 2">K10HN5</strain>
    </source>
</reference>
<accession>A0ABX1S734</accession>
<evidence type="ECO:0000313" key="2">
    <source>
        <dbReference type="Proteomes" id="UP000820669"/>
    </source>
</evidence>
<sequence length="150" mass="16751">MRAAAFRAPVLLFDIGAARLLGHRFLLLTHRGRRTGLVHRTVLEVIGWDPLRREATVLVGFGPRADWFRNLRRGGGLEVRAGDDRFVPVHRVLDVAEAAEALAGYERRNRMITPVLRAILSRLAGFDYDGTPEARLRLVGELPIVAVRPA</sequence>